<evidence type="ECO:0000313" key="1">
    <source>
        <dbReference type="EMBL" id="BAE99851.1"/>
    </source>
</evidence>
<sequence length="84" mass="9287">MWKDLDSGAERVEPLLRREMFKVEIFAGMVPVPVAAMIAGSACWSSHSIVSPSDLCCNSRVSWKTRAAQIAGIRILRPRPSTLM</sequence>
<reference evidence="1" key="1">
    <citation type="submission" date="2006-07" db="EMBL/GenBank/DDBJ databases">
        <title>Large-scale analysis of RIKEN Arabidopsis full-length (RAFL) cDNAs.</title>
        <authorList>
            <person name="Totoki Y."/>
            <person name="Seki M."/>
            <person name="Ishida J."/>
            <person name="Nakajima M."/>
            <person name="Enju A."/>
            <person name="Morosawa T."/>
            <person name="Kamiya A."/>
            <person name="Narusaka M."/>
            <person name="Shin-i T."/>
            <person name="Nakagawa M."/>
            <person name="Sakamoto N."/>
            <person name="Oishi K."/>
            <person name="Kohara Y."/>
            <person name="Kobayashi M."/>
            <person name="Toyoda A."/>
            <person name="Sakaki Y."/>
            <person name="Sakurai T."/>
            <person name="Iida K."/>
            <person name="Akiyama K."/>
            <person name="Satou M."/>
            <person name="Toyoda T."/>
            <person name="Konagaya A."/>
            <person name="Carninci P."/>
            <person name="Kawai J."/>
            <person name="Hayashizaki Y."/>
            <person name="Shinozaki K."/>
        </authorList>
    </citation>
    <scope>NUCLEOTIDE SEQUENCE</scope>
</reference>
<proteinExistence type="evidence at transcript level"/>
<dbReference type="EMBL" id="AK227876">
    <property type="protein sequence ID" value="BAE99851.1"/>
    <property type="molecule type" value="mRNA"/>
</dbReference>
<organism evidence="1">
    <name type="scientific">Arabidopsis thaliana</name>
    <name type="common">Mouse-ear cress</name>
    <dbReference type="NCBI Taxonomy" id="3702"/>
    <lineage>
        <taxon>Eukaryota</taxon>
        <taxon>Viridiplantae</taxon>
        <taxon>Streptophyta</taxon>
        <taxon>Embryophyta</taxon>
        <taxon>Tracheophyta</taxon>
        <taxon>Spermatophyta</taxon>
        <taxon>Magnoliopsida</taxon>
        <taxon>eudicotyledons</taxon>
        <taxon>Gunneridae</taxon>
        <taxon>Pentapetalae</taxon>
        <taxon>rosids</taxon>
        <taxon>malvids</taxon>
        <taxon>Brassicales</taxon>
        <taxon>Brassicaceae</taxon>
        <taxon>Camelineae</taxon>
        <taxon>Arabidopsis</taxon>
    </lineage>
</organism>
<accession>Q0WSP7</accession>
<dbReference type="AlphaFoldDB" id="Q0WSP7"/>
<name>Q0WSP7_ARATH</name>
<protein>
    <submittedName>
        <fullName evidence="1">Uncharacterized protein</fullName>
    </submittedName>
</protein>